<dbReference type="EMBL" id="JBAJEX010000005">
    <property type="protein sequence ID" value="MEO1767198.1"/>
    <property type="molecule type" value="Genomic_DNA"/>
</dbReference>
<dbReference type="RefSeq" id="WP_347308308.1">
    <property type="nucleotide sequence ID" value="NZ_JBAJEX010000005.1"/>
</dbReference>
<evidence type="ECO:0000256" key="9">
    <source>
        <dbReference type="RuleBase" id="RU369079"/>
    </source>
</evidence>
<name>A0ABV0EEW1_9BURK</name>
<keyword evidence="3" id="KW-1003">Cell membrane</keyword>
<keyword evidence="5 9" id="KW-0812">Transmembrane</keyword>
<evidence type="ECO:0000256" key="2">
    <source>
        <dbReference type="ARBA" id="ARBA00022448"/>
    </source>
</evidence>
<dbReference type="PANTHER" id="PTHR35011:SF4">
    <property type="entry name" value="SLL1102 PROTEIN"/>
    <property type="match status" value="1"/>
</dbReference>
<evidence type="ECO:0000256" key="7">
    <source>
        <dbReference type="ARBA" id="ARBA00023136"/>
    </source>
</evidence>
<sequence>MNALLAFARAVDGLNARIGRASMWLILLTVLISAGNALSRKLLSVSSNALLEIQWTLYAAVFLLAAAYTLQKNEHVRIDVLVGRLSPRAGAVVDIIGGLLFVLPFTSLVLVYAWPFFLESWRSGEVSNNPGGLMLWPGKALIPLGFSLLWLQGLAEVIKRIAFLAGRAPEPVLSHSPQGEDMILREDGQ</sequence>
<evidence type="ECO:0000256" key="3">
    <source>
        <dbReference type="ARBA" id="ARBA00022475"/>
    </source>
</evidence>
<keyword evidence="4 9" id="KW-0997">Cell inner membrane</keyword>
<feature type="transmembrane region" description="Helical" evidence="9">
    <location>
        <begin position="91"/>
        <end position="114"/>
    </location>
</feature>
<comment type="similarity">
    <text evidence="8 9">Belongs to the TRAP transporter small permease family.</text>
</comment>
<dbReference type="InterPro" id="IPR007387">
    <property type="entry name" value="TRAP_DctQ"/>
</dbReference>
<feature type="domain" description="Tripartite ATP-independent periplasmic transporters DctQ component" evidence="10">
    <location>
        <begin position="30"/>
        <end position="161"/>
    </location>
</feature>
<evidence type="ECO:0000259" key="10">
    <source>
        <dbReference type="Pfam" id="PF04290"/>
    </source>
</evidence>
<dbReference type="Proteomes" id="UP001482231">
    <property type="component" value="Unassembled WGS sequence"/>
</dbReference>
<evidence type="ECO:0000256" key="4">
    <source>
        <dbReference type="ARBA" id="ARBA00022519"/>
    </source>
</evidence>
<keyword evidence="12" id="KW-1185">Reference proteome</keyword>
<comment type="subcellular location">
    <subcellularLocation>
        <location evidence="1 9">Cell inner membrane</location>
        <topology evidence="1 9">Multi-pass membrane protein</topology>
    </subcellularLocation>
</comment>
<evidence type="ECO:0000256" key="1">
    <source>
        <dbReference type="ARBA" id="ARBA00004429"/>
    </source>
</evidence>
<evidence type="ECO:0000313" key="11">
    <source>
        <dbReference type="EMBL" id="MEO1767198.1"/>
    </source>
</evidence>
<protein>
    <recommendedName>
        <fullName evidence="9">TRAP transporter small permease protein</fullName>
    </recommendedName>
</protein>
<feature type="transmembrane region" description="Helical" evidence="9">
    <location>
        <begin position="134"/>
        <end position="151"/>
    </location>
</feature>
<evidence type="ECO:0000256" key="5">
    <source>
        <dbReference type="ARBA" id="ARBA00022692"/>
    </source>
</evidence>
<feature type="transmembrane region" description="Helical" evidence="9">
    <location>
        <begin position="21"/>
        <end position="38"/>
    </location>
</feature>
<evidence type="ECO:0000256" key="6">
    <source>
        <dbReference type="ARBA" id="ARBA00022989"/>
    </source>
</evidence>
<dbReference type="InterPro" id="IPR055348">
    <property type="entry name" value="DctQ"/>
</dbReference>
<comment type="caution">
    <text evidence="11">The sequence shown here is derived from an EMBL/GenBank/DDBJ whole genome shotgun (WGS) entry which is preliminary data.</text>
</comment>
<keyword evidence="6 9" id="KW-1133">Transmembrane helix</keyword>
<proteinExistence type="inferred from homology"/>
<feature type="transmembrane region" description="Helical" evidence="9">
    <location>
        <begin position="53"/>
        <end position="70"/>
    </location>
</feature>
<comment type="function">
    <text evidence="9">Part of the tripartite ATP-independent periplasmic (TRAP) transport system.</text>
</comment>
<dbReference type="Pfam" id="PF04290">
    <property type="entry name" value="DctQ"/>
    <property type="match status" value="1"/>
</dbReference>
<reference evidence="11 12" key="1">
    <citation type="submission" date="2024-02" db="EMBL/GenBank/DDBJ databases">
        <title>New thermophilic sulfur-oxidizing bacteria from a hot springs of the Uzon caldera (Kamchatka, Russia).</title>
        <authorList>
            <person name="Dukat A.M."/>
            <person name="Elcheninov A.G."/>
            <person name="Frolov E.N."/>
        </authorList>
    </citation>
    <scope>NUCLEOTIDE SEQUENCE [LARGE SCALE GENOMIC DNA]</scope>
    <source>
        <strain evidence="11 12">AK1</strain>
    </source>
</reference>
<comment type="subunit">
    <text evidence="9">The complex comprises the extracytoplasmic solute receptor protein and the two transmembrane proteins.</text>
</comment>
<keyword evidence="2 9" id="KW-0813">Transport</keyword>
<dbReference type="PANTHER" id="PTHR35011">
    <property type="entry name" value="2,3-DIKETO-L-GULONATE TRAP TRANSPORTER SMALL PERMEASE PROTEIN YIAM"/>
    <property type="match status" value="1"/>
</dbReference>
<organism evidence="11 12">
    <name type="scientific">Thiobacter aerophilum</name>
    <dbReference type="NCBI Taxonomy" id="3121275"/>
    <lineage>
        <taxon>Bacteria</taxon>
        <taxon>Pseudomonadati</taxon>
        <taxon>Pseudomonadota</taxon>
        <taxon>Betaproteobacteria</taxon>
        <taxon>Burkholderiales</taxon>
        <taxon>Thiobacteraceae</taxon>
        <taxon>Thiobacter</taxon>
    </lineage>
</organism>
<evidence type="ECO:0000313" key="12">
    <source>
        <dbReference type="Proteomes" id="UP001482231"/>
    </source>
</evidence>
<keyword evidence="7 9" id="KW-0472">Membrane</keyword>
<gene>
    <name evidence="11" type="ORF">V6E02_08235</name>
</gene>
<accession>A0ABV0EEW1</accession>
<evidence type="ECO:0000256" key="8">
    <source>
        <dbReference type="ARBA" id="ARBA00038436"/>
    </source>
</evidence>